<feature type="chain" id="PRO_5042871410" description="Secreted protein" evidence="1">
    <location>
        <begin position="28"/>
        <end position="67"/>
    </location>
</feature>
<name>A0AAQ4DX13_AMBAM</name>
<dbReference type="AlphaFoldDB" id="A0AAQ4DX13"/>
<keyword evidence="3" id="KW-1185">Reference proteome</keyword>
<evidence type="ECO:0000256" key="1">
    <source>
        <dbReference type="SAM" id="SignalP"/>
    </source>
</evidence>
<evidence type="ECO:0008006" key="4">
    <source>
        <dbReference type="Google" id="ProtNLM"/>
    </source>
</evidence>
<accession>A0AAQ4DX13</accession>
<evidence type="ECO:0000313" key="2">
    <source>
        <dbReference type="EMBL" id="KAK8767003.1"/>
    </source>
</evidence>
<reference evidence="2 3" key="1">
    <citation type="journal article" date="2023" name="Arcadia Sci">
        <title>De novo assembly of a long-read Amblyomma americanum tick genome.</title>
        <authorList>
            <person name="Chou S."/>
            <person name="Poskanzer K.E."/>
            <person name="Rollins M."/>
            <person name="Thuy-Boun P.S."/>
        </authorList>
    </citation>
    <scope>NUCLEOTIDE SEQUENCE [LARGE SCALE GENOMIC DNA]</scope>
    <source>
        <strain evidence="2">F_SG_1</strain>
        <tissue evidence="2">Salivary glands</tissue>
    </source>
</reference>
<dbReference type="EMBL" id="JARKHS020025824">
    <property type="protein sequence ID" value="KAK8767003.1"/>
    <property type="molecule type" value="Genomic_DNA"/>
</dbReference>
<organism evidence="2 3">
    <name type="scientific">Amblyomma americanum</name>
    <name type="common">Lone star tick</name>
    <dbReference type="NCBI Taxonomy" id="6943"/>
    <lineage>
        <taxon>Eukaryota</taxon>
        <taxon>Metazoa</taxon>
        <taxon>Ecdysozoa</taxon>
        <taxon>Arthropoda</taxon>
        <taxon>Chelicerata</taxon>
        <taxon>Arachnida</taxon>
        <taxon>Acari</taxon>
        <taxon>Parasitiformes</taxon>
        <taxon>Ixodida</taxon>
        <taxon>Ixodoidea</taxon>
        <taxon>Ixodidae</taxon>
        <taxon>Amblyomminae</taxon>
        <taxon>Amblyomma</taxon>
    </lineage>
</organism>
<comment type="caution">
    <text evidence="2">The sequence shown here is derived from an EMBL/GenBank/DDBJ whole genome shotgun (WGS) entry which is preliminary data.</text>
</comment>
<keyword evidence="1" id="KW-0732">Signal</keyword>
<protein>
    <recommendedName>
        <fullName evidence="4">Secreted protein</fullName>
    </recommendedName>
</protein>
<evidence type="ECO:0000313" key="3">
    <source>
        <dbReference type="Proteomes" id="UP001321473"/>
    </source>
</evidence>
<feature type="signal peptide" evidence="1">
    <location>
        <begin position="1"/>
        <end position="27"/>
    </location>
</feature>
<gene>
    <name evidence="2" type="ORF">V5799_006211</name>
</gene>
<sequence>MFLHKRDLRPLCLVALAWALLAERATAYSVKKGCSTPEGTKAEGAVWYDDAKCIKMTCMQGFPVTSR</sequence>
<dbReference type="Proteomes" id="UP001321473">
    <property type="component" value="Unassembled WGS sequence"/>
</dbReference>
<proteinExistence type="predicted"/>